<dbReference type="Pfam" id="PF02892">
    <property type="entry name" value="zf-BED"/>
    <property type="match status" value="1"/>
</dbReference>
<keyword evidence="1" id="KW-0479">Metal-binding</keyword>
<dbReference type="SMART" id="SM00614">
    <property type="entry name" value="ZnF_BED"/>
    <property type="match status" value="1"/>
</dbReference>
<dbReference type="InterPro" id="IPR003656">
    <property type="entry name" value="Znf_BED"/>
</dbReference>
<evidence type="ECO:0000256" key="1">
    <source>
        <dbReference type="ARBA" id="ARBA00022723"/>
    </source>
</evidence>
<protein>
    <recommendedName>
        <fullName evidence="5">BED-type domain-containing protein</fullName>
    </recommendedName>
</protein>
<reference evidence="6" key="1">
    <citation type="submission" date="2014-09" db="EMBL/GenBank/DDBJ databases">
        <authorList>
            <person name="Magalhaes I.L.F."/>
            <person name="Oliveira U."/>
            <person name="Santos F.R."/>
            <person name="Vidigal T.H.D.A."/>
            <person name="Brescovit A.D."/>
            <person name="Santos A.J."/>
        </authorList>
    </citation>
    <scope>NUCLEOTIDE SEQUENCE</scope>
    <source>
        <tissue evidence="6">Shoot tissue taken approximately 20 cm above the soil surface</tissue>
    </source>
</reference>
<name>A0A0A9B3W3_ARUDO</name>
<evidence type="ECO:0000256" key="2">
    <source>
        <dbReference type="ARBA" id="ARBA00022771"/>
    </source>
</evidence>
<reference evidence="6" key="2">
    <citation type="journal article" date="2015" name="Data Brief">
        <title>Shoot transcriptome of the giant reed, Arundo donax.</title>
        <authorList>
            <person name="Barrero R.A."/>
            <person name="Guerrero F.D."/>
            <person name="Moolhuijzen P."/>
            <person name="Goolsby J.A."/>
            <person name="Tidwell J."/>
            <person name="Bellgard S.E."/>
            <person name="Bellgard M.I."/>
        </authorList>
    </citation>
    <scope>NUCLEOTIDE SEQUENCE</scope>
    <source>
        <tissue evidence="6">Shoot tissue taken approximately 20 cm above the soil surface</tissue>
    </source>
</reference>
<keyword evidence="3" id="KW-0862">Zinc</keyword>
<dbReference type="GO" id="GO:0006357">
    <property type="term" value="P:regulation of transcription by RNA polymerase II"/>
    <property type="evidence" value="ECO:0007669"/>
    <property type="project" value="TreeGrafter"/>
</dbReference>
<feature type="domain" description="BED-type" evidence="5">
    <location>
        <begin position="20"/>
        <end position="75"/>
    </location>
</feature>
<dbReference type="PANTHER" id="PTHR34396">
    <property type="entry name" value="OS03G0264950 PROTEIN-RELATED"/>
    <property type="match status" value="1"/>
</dbReference>
<evidence type="ECO:0000259" key="5">
    <source>
        <dbReference type="PROSITE" id="PS50808"/>
    </source>
</evidence>
<organism evidence="6">
    <name type="scientific">Arundo donax</name>
    <name type="common">Giant reed</name>
    <name type="synonym">Donax arundinaceus</name>
    <dbReference type="NCBI Taxonomy" id="35708"/>
    <lineage>
        <taxon>Eukaryota</taxon>
        <taxon>Viridiplantae</taxon>
        <taxon>Streptophyta</taxon>
        <taxon>Embryophyta</taxon>
        <taxon>Tracheophyta</taxon>
        <taxon>Spermatophyta</taxon>
        <taxon>Magnoliopsida</taxon>
        <taxon>Liliopsida</taxon>
        <taxon>Poales</taxon>
        <taxon>Poaceae</taxon>
        <taxon>PACMAD clade</taxon>
        <taxon>Arundinoideae</taxon>
        <taxon>Arundineae</taxon>
        <taxon>Arundo</taxon>
    </lineage>
</organism>
<evidence type="ECO:0000256" key="4">
    <source>
        <dbReference type="PROSITE-ProRule" id="PRU00027"/>
    </source>
</evidence>
<sequence length="83" mass="9744">MSFLCINDIGSTSASSKRRKLRSDVWKEIEAIYENRKVVKGRCTHCYEVFFATRTSGTSRMRRHLDVCEPRARMHNMVDKMKS</sequence>
<dbReference type="GO" id="GO:0008270">
    <property type="term" value="F:zinc ion binding"/>
    <property type="evidence" value="ECO:0007669"/>
    <property type="project" value="UniProtKB-KW"/>
</dbReference>
<accession>A0A0A9B3W3</accession>
<dbReference type="PROSITE" id="PS50808">
    <property type="entry name" value="ZF_BED"/>
    <property type="match status" value="1"/>
</dbReference>
<proteinExistence type="predicted"/>
<evidence type="ECO:0000313" key="6">
    <source>
        <dbReference type="EMBL" id="JAD56843.1"/>
    </source>
</evidence>
<keyword evidence="2 4" id="KW-0863">Zinc-finger</keyword>
<dbReference type="EMBL" id="GBRH01241052">
    <property type="protein sequence ID" value="JAD56843.1"/>
    <property type="molecule type" value="Transcribed_RNA"/>
</dbReference>
<dbReference type="GO" id="GO:1990837">
    <property type="term" value="F:sequence-specific double-stranded DNA binding"/>
    <property type="evidence" value="ECO:0007669"/>
    <property type="project" value="TreeGrafter"/>
</dbReference>
<dbReference type="PANTHER" id="PTHR34396:SF27">
    <property type="entry name" value="OS08G0208700 PROTEIN"/>
    <property type="match status" value="1"/>
</dbReference>
<evidence type="ECO:0000256" key="3">
    <source>
        <dbReference type="ARBA" id="ARBA00022833"/>
    </source>
</evidence>
<dbReference type="GO" id="GO:0005634">
    <property type="term" value="C:nucleus"/>
    <property type="evidence" value="ECO:0007669"/>
    <property type="project" value="TreeGrafter"/>
</dbReference>
<dbReference type="InterPro" id="IPR053031">
    <property type="entry name" value="Cuticle_assoc_protein"/>
</dbReference>
<dbReference type="AlphaFoldDB" id="A0A0A9B3W3"/>